<evidence type="ECO:0008006" key="3">
    <source>
        <dbReference type="Google" id="ProtNLM"/>
    </source>
</evidence>
<sequence length="132" mass="15475">MPHTSDVKITESMVKRFHELNLKAKEIEDELSELKKKFNHYFDHTLGENAKGEWAFGHLKLQRQIRKSEKFNEEKTVKKLEELNLLDCIETVKKPNKEKINAAVTLGLLSPYDLEECLIKRVSKVIVVRKQE</sequence>
<name>A0ABS2PXC3_9BACL</name>
<organism evidence="1 2">
    <name type="scientific">Scopulibacillus daqui</name>
    <dbReference type="NCBI Taxonomy" id="1469162"/>
    <lineage>
        <taxon>Bacteria</taxon>
        <taxon>Bacillati</taxon>
        <taxon>Bacillota</taxon>
        <taxon>Bacilli</taxon>
        <taxon>Bacillales</taxon>
        <taxon>Sporolactobacillaceae</taxon>
        <taxon>Scopulibacillus</taxon>
    </lineage>
</organism>
<protein>
    <recommendedName>
        <fullName evidence="3">Gam-like protein</fullName>
    </recommendedName>
</protein>
<evidence type="ECO:0000313" key="1">
    <source>
        <dbReference type="EMBL" id="MBM7643957.1"/>
    </source>
</evidence>
<dbReference type="SUPFAM" id="SSF161266">
    <property type="entry name" value="Gam-like"/>
    <property type="match status" value="1"/>
</dbReference>
<keyword evidence="2" id="KW-1185">Reference proteome</keyword>
<reference evidence="1 2" key="1">
    <citation type="submission" date="2021-01" db="EMBL/GenBank/DDBJ databases">
        <title>Genomic Encyclopedia of Type Strains, Phase IV (KMG-IV): sequencing the most valuable type-strain genomes for metagenomic binning, comparative biology and taxonomic classification.</title>
        <authorList>
            <person name="Goeker M."/>
        </authorList>
    </citation>
    <scope>NUCLEOTIDE SEQUENCE [LARGE SCALE GENOMIC DNA]</scope>
    <source>
        <strain evidence="1 2">DSM 28236</strain>
    </source>
</reference>
<dbReference type="Proteomes" id="UP000808914">
    <property type="component" value="Unassembled WGS sequence"/>
</dbReference>
<evidence type="ECO:0000313" key="2">
    <source>
        <dbReference type="Proteomes" id="UP000808914"/>
    </source>
</evidence>
<accession>A0ABS2PXC3</accession>
<comment type="caution">
    <text evidence="1">The sequence shown here is derived from an EMBL/GenBank/DDBJ whole genome shotgun (WGS) entry which is preliminary data.</text>
</comment>
<gene>
    <name evidence="1" type="ORF">JOD45_000148</name>
</gene>
<dbReference type="RefSeq" id="WP_239548979.1">
    <property type="nucleotide sequence ID" value="NZ_JAFBER010000001.1"/>
</dbReference>
<dbReference type="EMBL" id="JAFBER010000001">
    <property type="protein sequence ID" value="MBM7643957.1"/>
    <property type="molecule type" value="Genomic_DNA"/>
</dbReference>
<proteinExistence type="predicted"/>